<proteinExistence type="predicted"/>
<comment type="caution">
    <text evidence="1">The sequence shown here is derived from an EMBL/GenBank/DDBJ whole genome shotgun (WGS) entry which is preliminary data.</text>
</comment>
<evidence type="ECO:0000313" key="2">
    <source>
        <dbReference type="Proteomes" id="UP000239352"/>
    </source>
</evidence>
<evidence type="ECO:0000313" key="1">
    <source>
        <dbReference type="EMBL" id="PRW64236.1"/>
    </source>
</evidence>
<dbReference type="Proteomes" id="UP000239352">
    <property type="component" value="Unassembled WGS sequence"/>
</dbReference>
<reference evidence="1 2" key="1">
    <citation type="submission" date="2018-03" db="EMBL/GenBank/DDBJ databases">
        <title>Actinopolyspora mortivallis from Sahara, screening for active biomolecules.</title>
        <authorList>
            <person name="Selama O."/>
            <person name="Wellington E.M.H."/>
            <person name="Hacene H."/>
        </authorList>
    </citation>
    <scope>NUCLEOTIDE SEQUENCE [LARGE SCALE GENOMIC DNA]</scope>
    <source>
        <strain evidence="1 2">M5A</strain>
    </source>
</reference>
<protein>
    <submittedName>
        <fullName evidence="1">Uncharacterized protein</fullName>
    </submittedName>
</protein>
<dbReference type="RefSeq" id="WP_106112991.1">
    <property type="nucleotide sequence ID" value="NZ_PVSR01000005.1"/>
</dbReference>
<sequence length="114" mass="12243">MTDPVAVVTTASALAALGIALAVSGRRAECSPKHVRRAGGVGPAARRLALVRLGQLATESPPTVELILWPTVDPDRHECFRPDGERDRGAVLPPVEEDPALVLLRRVRDGLRRL</sequence>
<dbReference type="AlphaFoldDB" id="A0A2T0GYP9"/>
<keyword evidence="2" id="KW-1185">Reference proteome</keyword>
<accession>A0A2T0GYP9</accession>
<name>A0A2T0GYP9_ACTMO</name>
<gene>
    <name evidence="1" type="ORF">CEP50_06275</name>
</gene>
<dbReference type="InParanoid" id="A0A2T0GYP9"/>
<dbReference type="EMBL" id="PVSR01000005">
    <property type="protein sequence ID" value="PRW64236.1"/>
    <property type="molecule type" value="Genomic_DNA"/>
</dbReference>
<organism evidence="1 2">
    <name type="scientific">Actinopolyspora mortivallis</name>
    <dbReference type="NCBI Taxonomy" id="33906"/>
    <lineage>
        <taxon>Bacteria</taxon>
        <taxon>Bacillati</taxon>
        <taxon>Actinomycetota</taxon>
        <taxon>Actinomycetes</taxon>
        <taxon>Actinopolysporales</taxon>
        <taxon>Actinopolysporaceae</taxon>
        <taxon>Actinopolyspora</taxon>
    </lineage>
</organism>